<dbReference type="InterPro" id="IPR006043">
    <property type="entry name" value="NCS2"/>
</dbReference>
<feature type="transmembrane region" description="Helical" evidence="6">
    <location>
        <begin position="154"/>
        <end position="175"/>
    </location>
</feature>
<feature type="transmembrane region" description="Helical" evidence="6">
    <location>
        <begin position="36"/>
        <end position="53"/>
    </location>
</feature>
<dbReference type="Pfam" id="PF00860">
    <property type="entry name" value="Xan_ur_permease"/>
    <property type="match status" value="1"/>
</dbReference>
<comment type="similarity">
    <text evidence="2">Belongs to the nucleobase:cation symporter-2 (NCS2) (TC 2.A.40) family.</text>
</comment>
<organism evidence="7 8">
    <name type="scientific">Brassica napus</name>
    <name type="common">Rape</name>
    <dbReference type="NCBI Taxonomy" id="3708"/>
    <lineage>
        <taxon>Eukaryota</taxon>
        <taxon>Viridiplantae</taxon>
        <taxon>Streptophyta</taxon>
        <taxon>Embryophyta</taxon>
        <taxon>Tracheophyta</taxon>
        <taxon>Spermatophyta</taxon>
        <taxon>Magnoliopsida</taxon>
        <taxon>eudicotyledons</taxon>
        <taxon>Gunneridae</taxon>
        <taxon>Pentapetalae</taxon>
        <taxon>rosids</taxon>
        <taxon>malvids</taxon>
        <taxon>Brassicales</taxon>
        <taxon>Brassicaceae</taxon>
        <taxon>Brassiceae</taxon>
        <taxon>Brassica</taxon>
    </lineage>
</organism>
<dbReference type="PANTHER" id="PTHR11119">
    <property type="entry name" value="XANTHINE-URACIL / VITAMIN C PERMEASE FAMILY MEMBER"/>
    <property type="match status" value="1"/>
</dbReference>
<protein>
    <submittedName>
        <fullName evidence="7">Uncharacterized protein</fullName>
    </submittedName>
</protein>
<evidence type="ECO:0000313" key="7">
    <source>
        <dbReference type="EMBL" id="KAH0892027.1"/>
    </source>
</evidence>
<evidence type="ECO:0000256" key="4">
    <source>
        <dbReference type="ARBA" id="ARBA00022989"/>
    </source>
</evidence>
<evidence type="ECO:0000256" key="5">
    <source>
        <dbReference type="ARBA" id="ARBA00023136"/>
    </source>
</evidence>
<evidence type="ECO:0000256" key="2">
    <source>
        <dbReference type="ARBA" id="ARBA00008821"/>
    </source>
</evidence>
<sequence>MAEISHPPMEQLQDLEYCIDSNPPWPETVLLAFQNYILMLGSSAFIPALLVPAMGGTDVSPPYNISWYVSMFNARANLYITLICVQKGDKARVMQTLLFVAGIKTLVQSLFGTRLPAVVGGSFAYVIPIAYIINDSSLQKISNDHERFIHTMRAIQGALIVASSIQIILGYSQVWGLFSRFFSPLGMAPVVGLVGLGMFQRGFPQVAHSTPLCFFFLNTRRFGAEALYPPTYTN</sequence>
<comment type="caution">
    <text evidence="7">The sequence shown here is derived from an EMBL/GenBank/DDBJ whole genome shotgun (WGS) entry which is preliminary data.</text>
</comment>
<reference evidence="7 8" key="1">
    <citation type="submission" date="2021-05" db="EMBL/GenBank/DDBJ databases">
        <title>Genome Assembly of Synthetic Allotetraploid Brassica napus Reveals Homoeologous Exchanges between Subgenomes.</title>
        <authorList>
            <person name="Davis J.T."/>
        </authorList>
    </citation>
    <scope>NUCLEOTIDE SEQUENCE [LARGE SCALE GENOMIC DNA]</scope>
    <source>
        <strain evidence="8">cv. Da-Ae</strain>
        <tissue evidence="7">Seedling</tissue>
    </source>
</reference>
<comment type="subcellular location">
    <subcellularLocation>
        <location evidence="1">Membrane</location>
        <topology evidence="1">Multi-pass membrane protein</topology>
    </subcellularLocation>
</comment>
<keyword evidence="3 6" id="KW-0812">Transmembrane</keyword>
<evidence type="ECO:0000256" key="6">
    <source>
        <dbReference type="SAM" id="Phobius"/>
    </source>
</evidence>
<evidence type="ECO:0000313" key="8">
    <source>
        <dbReference type="Proteomes" id="UP000824890"/>
    </source>
</evidence>
<evidence type="ECO:0000256" key="1">
    <source>
        <dbReference type="ARBA" id="ARBA00004141"/>
    </source>
</evidence>
<accession>A0ABQ8AIB6</accession>
<evidence type="ECO:0000256" key="3">
    <source>
        <dbReference type="ARBA" id="ARBA00022692"/>
    </source>
</evidence>
<keyword evidence="8" id="KW-1185">Reference proteome</keyword>
<proteinExistence type="inferred from homology"/>
<feature type="transmembrane region" description="Helical" evidence="6">
    <location>
        <begin position="117"/>
        <end position="133"/>
    </location>
</feature>
<keyword evidence="5 6" id="KW-0472">Membrane</keyword>
<dbReference type="Proteomes" id="UP000824890">
    <property type="component" value="Unassembled WGS sequence"/>
</dbReference>
<gene>
    <name evidence="7" type="ORF">HID58_054456</name>
</gene>
<feature type="transmembrane region" description="Helical" evidence="6">
    <location>
        <begin position="181"/>
        <end position="199"/>
    </location>
</feature>
<dbReference type="EMBL" id="JAGKQM010000013">
    <property type="protein sequence ID" value="KAH0892027.1"/>
    <property type="molecule type" value="Genomic_DNA"/>
</dbReference>
<name>A0ABQ8AIB6_BRANA</name>
<keyword evidence="4 6" id="KW-1133">Transmembrane helix</keyword>